<accession>A0A7X1B2L6</accession>
<dbReference type="SUPFAM" id="SSF55874">
    <property type="entry name" value="ATPase domain of HSP90 chaperone/DNA topoisomerase II/histidine kinase"/>
    <property type="match status" value="1"/>
</dbReference>
<evidence type="ECO:0000256" key="7">
    <source>
        <dbReference type="ARBA" id="ARBA00023163"/>
    </source>
</evidence>
<keyword evidence="11" id="KW-0418">Kinase</keyword>
<evidence type="ECO:0000256" key="8">
    <source>
        <dbReference type="PROSITE-ProRule" id="PRU00169"/>
    </source>
</evidence>
<dbReference type="InterPro" id="IPR004358">
    <property type="entry name" value="Sig_transdc_His_kin-like_C"/>
</dbReference>
<dbReference type="SMART" id="SM00448">
    <property type="entry name" value="REC"/>
    <property type="match status" value="1"/>
</dbReference>
<dbReference type="Gene3D" id="3.40.50.2300">
    <property type="match status" value="1"/>
</dbReference>
<dbReference type="GO" id="GO:0000155">
    <property type="term" value="F:phosphorelay sensor kinase activity"/>
    <property type="evidence" value="ECO:0007669"/>
    <property type="project" value="InterPro"/>
</dbReference>
<dbReference type="GO" id="GO:0003677">
    <property type="term" value="F:DNA binding"/>
    <property type="evidence" value="ECO:0007669"/>
    <property type="project" value="UniProtKB-KW"/>
</dbReference>
<keyword evidence="7" id="KW-0804">Transcription</keyword>
<dbReference type="PROSITE" id="PS50110">
    <property type="entry name" value="RESPONSE_REGULATORY"/>
    <property type="match status" value="1"/>
</dbReference>
<evidence type="ECO:0000259" key="9">
    <source>
        <dbReference type="PROSITE" id="PS50109"/>
    </source>
</evidence>
<evidence type="ECO:0000256" key="1">
    <source>
        <dbReference type="ARBA" id="ARBA00000085"/>
    </source>
</evidence>
<keyword evidence="4" id="KW-0902">Two-component regulatory system</keyword>
<dbReference type="PRINTS" id="PR00344">
    <property type="entry name" value="BCTRLSENSOR"/>
</dbReference>
<evidence type="ECO:0000256" key="2">
    <source>
        <dbReference type="ARBA" id="ARBA00012438"/>
    </source>
</evidence>
<keyword evidence="5" id="KW-0805">Transcription regulation</keyword>
<dbReference type="Gene3D" id="3.30.565.10">
    <property type="entry name" value="Histidine kinase-like ATPase, C-terminal domain"/>
    <property type="match status" value="1"/>
</dbReference>
<dbReference type="SUPFAM" id="SSF47384">
    <property type="entry name" value="Homodimeric domain of signal transducing histidine kinase"/>
    <property type="match status" value="1"/>
</dbReference>
<dbReference type="InterPro" id="IPR005467">
    <property type="entry name" value="His_kinase_dom"/>
</dbReference>
<dbReference type="InterPro" id="IPR001789">
    <property type="entry name" value="Sig_transdc_resp-reg_receiver"/>
</dbReference>
<feature type="modified residue" description="4-aspartylphosphate" evidence="8">
    <location>
        <position position="65"/>
    </location>
</feature>
<dbReference type="PANTHER" id="PTHR43547:SF2">
    <property type="entry name" value="HYBRID SIGNAL TRANSDUCTION HISTIDINE KINASE C"/>
    <property type="match status" value="1"/>
</dbReference>
<keyword evidence="3 8" id="KW-0597">Phosphoprotein</keyword>
<comment type="caution">
    <text evidence="11">The sequence shown here is derived from an EMBL/GenBank/DDBJ whole genome shotgun (WGS) entry which is preliminary data.</text>
</comment>
<dbReference type="InterPro" id="IPR003594">
    <property type="entry name" value="HATPase_dom"/>
</dbReference>
<keyword evidence="12" id="KW-1185">Reference proteome</keyword>
<evidence type="ECO:0000313" key="11">
    <source>
        <dbReference type="EMBL" id="MBC2604493.1"/>
    </source>
</evidence>
<dbReference type="Pfam" id="PF00072">
    <property type="entry name" value="Response_reg"/>
    <property type="match status" value="1"/>
</dbReference>
<dbReference type="CDD" id="cd00082">
    <property type="entry name" value="HisKA"/>
    <property type="match status" value="1"/>
</dbReference>
<dbReference type="PROSITE" id="PS50109">
    <property type="entry name" value="HIS_KIN"/>
    <property type="match status" value="1"/>
</dbReference>
<protein>
    <recommendedName>
        <fullName evidence="2">histidine kinase</fullName>
        <ecNumber evidence="2">2.7.13.3</ecNumber>
    </recommendedName>
</protein>
<evidence type="ECO:0000256" key="4">
    <source>
        <dbReference type="ARBA" id="ARBA00023012"/>
    </source>
</evidence>
<dbReference type="InterPro" id="IPR003661">
    <property type="entry name" value="HisK_dim/P_dom"/>
</dbReference>
<feature type="domain" description="Response regulatory" evidence="10">
    <location>
        <begin position="16"/>
        <end position="132"/>
    </location>
</feature>
<dbReference type="FunFam" id="3.40.50.2300:FF:000001">
    <property type="entry name" value="DNA-binding response regulator PhoB"/>
    <property type="match status" value="1"/>
</dbReference>
<reference evidence="11 12" key="1">
    <citation type="submission" date="2020-07" db="EMBL/GenBank/DDBJ databases">
        <authorList>
            <person name="Feng X."/>
        </authorList>
    </citation>
    <scope>NUCLEOTIDE SEQUENCE [LARGE SCALE GENOMIC DNA]</scope>
    <source>
        <strain evidence="11 12">JCM23202</strain>
    </source>
</reference>
<dbReference type="Proteomes" id="UP000526501">
    <property type="component" value="Unassembled WGS sequence"/>
</dbReference>
<name>A0A7X1B2L6_9BACT</name>
<evidence type="ECO:0000313" key="12">
    <source>
        <dbReference type="Proteomes" id="UP000526501"/>
    </source>
</evidence>
<dbReference type="InterPro" id="IPR036890">
    <property type="entry name" value="HATPase_C_sf"/>
</dbReference>
<dbReference type="AlphaFoldDB" id="A0A7X1B2L6"/>
<keyword evidence="11" id="KW-0808">Transferase</keyword>
<evidence type="ECO:0000256" key="6">
    <source>
        <dbReference type="ARBA" id="ARBA00023125"/>
    </source>
</evidence>
<proteinExistence type="predicted"/>
<evidence type="ECO:0000259" key="10">
    <source>
        <dbReference type="PROSITE" id="PS50110"/>
    </source>
</evidence>
<sequence length="378" mass="41633">MSEFPPTQVLPQAKRTVLVVDDEPINIQLLQRKLEWDGITVLTATNGESCLEVAQNERPDLILLDVMMPGMDGFAVCAKLREDKRTNAIPVIFVTAHNSKKGKLEGLEAGAVDYITKPIDLDETIARVRTQLSYLAINKANIELTRRLGESRRSAAIGALTQGIAHNLNNLLGVVMGYLELAKVNYKDPDKVLKNIARVESASNRIVGIIKQLSTVAFTTRLPLHEMSLERLISGSLRRAKEDTNRDYGVDINNDHPDLYIQTNIEAFEDALSKLIINAWESYGTEHAGGRPITLDISKAGEEIEFKVIDRGAGLDPEIEENMFEPFISTKNTVGVGMGLTVARHAIRTLGGEIYIKPNVDGPGVTAEFSHPIAREEG</sequence>
<comment type="catalytic activity">
    <reaction evidence="1">
        <text>ATP + protein L-histidine = ADP + protein N-phospho-L-histidine.</text>
        <dbReference type="EC" id="2.7.13.3"/>
    </reaction>
</comment>
<dbReference type="Pfam" id="PF02518">
    <property type="entry name" value="HATPase_c"/>
    <property type="match status" value="1"/>
</dbReference>
<dbReference type="EMBL" id="JACHVC010000001">
    <property type="protein sequence ID" value="MBC2604493.1"/>
    <property type="molecule type" value="Genomic_DNA"/>
</dbReference>
<dbReference type="CDD" id="cd19920">
    <property type="entry name" value="REC_PA4781-like"/>
    <property type="match status" value="1"/>
</dbReference>
<evidence type="ECO:0000256" key="5">
    <source>
        <dbReference type="ARBA" id="ARBA00023015"/>
    </source>
</evidence>
<organism evidence="11 12">
    <name type="scientific">Pelagicoccus albus</name>
    <dbReference type="NCBI Taxonomy" id="415222"/>
    <lineage>
        <taxon>Bacteria</taxon>
        <taxon>Pseudomonadati</taxon>
        <taxon>Verrucomicrobiota</taxon>
        <taxon>Opitutia</taxon>
        <taxon>Puniceicoccales</taxon>
        <taxon>Pelagicoccaceae</taxon>
        <taxon>Pelagicoccus</taxon>
    </lineage>
</organism>
<dbReference type="Gene3D" id="1.10.287.130">
    <property type="match status" value="1"/>
</dbReference>
<dbReference type="PANTHER" id="PTHR43547">
    <property type="entry name" value="TWO-COMPONENT HISTIDINE KINASE"/>
    <property type="match status" value="1"/>
</dbReference>
<dbReference type="RefSeq" id="WP_185658388.1">
    <property type="nucleotide sequence ID" value="NZ_CAWPOO010000001.1"/>
</dbReference>
<evidence type="ECO:0000256" key="3">
    <source>
        <dbReference type="ARBA" id="ARBA00022553"/>
    </source>
</evidence>
<dbReference type="InterPro" id="IPR036097">
    <property type="entry name" value="HisK_dim/P_sf"/>
</dbReference>
<gene>
    <name evidence="11" type="ORF">H5P27_00315</name>
</gene>
<dbReference type="SMART" id="SM00387">
    <property type="entry name" value="HATPase_c"/>
    <property type="match status" value="1"/>
</dbReference>
<keyword evidence="6" id="KW-0238">DNA-binding</keyword>
<dbReference type="SUPFAM" id="SSF52172">
    <property type="entry name" value="CheY-like"/>
    <property type="match status" value="1"/>
</dbReference>
<dbReference type="InterPro" id="IPR011006">
    <property type="entry name" value="CheY-like_superfamily"/>
</dbReference>
<feature type="domain" description="Histidine kinase" evidence="9">
    <location>
        <begin position="163"/>
        <end position="375"/>
    </location>
</feature>
<dbReference type="EC" id="2.7.13.3" evidence="2"/>